<keyword evidence="5" id="KW-0560">Oxidoreductase</keyword>
<evidence type="ECO:0000256" key="2">
    <source>
        <dbReference type="ARBA" id="ARBA00005466"/>
    </source>
</evidence>
<dbReference type="OrthoDB" id="9996127at2759"/>
<evidence type="ECO:0000256" key="3">
    <source>
        <dbReference type="ARBA" id="ARBA00022630"/>
    </source>
</evidence>
<feature type="region of interest" description="Disordered" evidence="6">
    <location>
        <begin position="113"/>
        <end position="189"/>
    </location>
</feature>
<dbReference type="Gene3D" id="3.30.465.10">
    <property type="match status" value="1"/>
</dbReference>
<accession>K5UUJ9</accession>
<organism evidence="8 9">
    <name type="scientific">Phanerochaete carnosa (strain HHB-10118-sp)</name>
    <name type="common">White-rot fungus</name>
    <name type="synonym">Peniophora carnosa</name>
    <dbReference type="NCBI Taxonomy" id="650164"/>
    <lineage>
        <taxon>Eukaryota</taxon>
        <taxon>Fungi</taxon>
        <taxon>Dikarya</taxon>
        <taxon>Basidiomycota</taxon>
        <taxon>Agaricomycotina</taxon>
        <taxon>Agaricomycetes</taxon>
        <taxon>Polyporales</taxon>
        <taxon>Phanerochaetaceae</taxon>
        <taxon>Phanerochaete</taxon>
    </lineage>
</organism>
<dbReference type="InParanoid" id="K5UUJ9"/>
<sequence length="833" mass="89439">MASPSLLATDRSQLSRLRDELAERVRGPVLLPDDPEFAERSRTFNGKLTPNHRLVVSPLDAQDVSAVVTFCASHALSPSVRSGGYGIAGWAVAGDIVVDMSLIREIDIEPPQTAEDGSHRWTRLRDMPPPRGGRGRGHVSFQGKPEIMAVVGSTPRLHTEPVAGAKRRREDSPVDEGPSTTTGDRPIADVRLRHYDAASHTVASFLRGPPLPPEEGGEEPRQPPANKRRLGSSAARDGDSDVPPLAIPPLAERQRSTESSPGSGLSSDGRTLSTSTAETSPAATPVDSHPAPASIPAPPAPQAAIGPAPAAPPPPPPPPQQQHATQVHDFVPAPPAPPSSGGTVARDPFGYMSSGPSAPPPTVYTGFRAFSSPAGPVNMFGRPLVPPPPPPPPPGGSIVPANPFSSNPFPANPFPSNPFSSNPFPSQPLAGMAPARPVHPHAYVTVGAGMRQKEVDMYTAENPLPGVSPVSGATEDGLVPYHVPMGAHPAGSSVLFLSGFGFLSRLYGLSVDNVVEVEMVLADGKIVVVSEDEHPELWWAIRGAGPAFGIATRYKVKAFPVPVCFAGNLIYRFHRATAPSLLKHFRDCIKGAPRELYANVLLTAGPADKDSLVVIQMCYLGPKAHGVAYLQAISSWDGEACLLNEVNEKSFLYQQDSIAQILRGKAGRQWFLRSSLIHSLPDEVIHKTVMQFADTPIGCTWIFELSGGAIADFEDTCLPKEQREAVWTVAALHQWEMGIDDPRCITTAEDWMAGTIKLVSVGGPLPTFLGRHEPPERTMASYGKHWTRLAELKRKYDPENLFRNNFWPLDKDGQPITPLYNEPPSPSMSPWQR</sequence>
<evidence type="ECO:0000259" key="7">
    <source>
        <dbReference type="Pfam" id="PF08031"/>
    </source>
</evidence>
<dbReference type="Proteomes" id="UP000008370">
    <property type="component" value="Unassembled WGS sequence"/>
</dbReference>
<feature type="compositionally biased region" description="Basic and acidic residues" evidence="6">
    <location>
        <begin position="116"/>
        <end position="128"/>
    </location>
</feature>
<dbReference type="GO" id="GO:0016491">
    <property type="term" value="F:oxidoreductase activity"/>
    <property type="evidence" value="ECO:0007669"/>
    <property type="project" value="UniProtKB-KW"/>
</dbReference>
<keyword evidence="3" id="KW-0285">Flavoprotein</keyword>
<dbReference type="PANTHER" id="PTHR42973:SF39">
    <property type="entry name" value="FAD-BINDING PCMH-TYPE DOMAIN-CONTAINING PROTEIN"/>
    <property type="match status" value="1"/>
</dbReference>
<evidence type="ECO:0000313" key="8">
    <source>
        <dbReference type="EMBL" id="EKM53691.1"/>
    </source>
</evidence>
<dbReference type="STRING" id="650164.K5UUJ9"/>
<dbReference type="PANTHER" id="PTHR42973">
    <property type="entry name" value="BINDING OXIDOREDUCTASE, PUTATIVE (AFU_ORTHOLOGUE AFUA_1G17690)-RELATED"/>
    <property type="match status" value="1"/>
</dbReference>
<protein>
    <recommendedName>
        <fullName evidence="7">Berberine/berberine-like domain-containing protein</fullName>
    </recommendedName>
</protein>
<dbReference type="InterPro" id="IPR036318">
    <property type="entry name" value="FAD-bd_PCMH-like_sf"/>
</dbReference>
<dbReference type="KEGG" id="pco:PHACADRAFT_163995"/>
<dbReference type="InterPro" id="IPR016169">
    <property type="entry name" value="FAD-bd_PCMH_sub2"/>
</dbReference>
<feature type="compositionally biased region" description="Pro residues" evidence="6">
    <location>
        <begin position="384"/>
        <end position="395"/>
    </location>
</feature>
<dbReference type="InterPro" id="IPR016167">
    <property type="entry name" value="FAD-bd_PCMH_sub1"/>
</dbReference>
<feature type="compositionally biased region" description="Pro residues" evidence="6">
    <location>
        <begin position="309"/>
        <end position="320"/>
    </location>
</feature>
<dbReference type="Pfam" id="PF08031">
    <property type="entry name" value="BBE"/>
    <property type="match status" value="1"/>
</dbReference>
<evidence type="ECO:0000256" key="6">
    <source>
        <dbReference type="SAM" id="MobiDB-lite"/>
    </source>
</evidence>
<name>K5UUJ9_PHACS</name>
<feature type="domain" description="Berberine/berberine-like" evidence="7">
    <location>
        <begin position="778"/>
        <end position="805"/>
    </location>
</feature>
<proteinExistence type="inferred from homology"/>
<keyword evidence="4" id="KW-0274">FAD</keyword>
<comment type="similarity">
    <text evidence="2">Belongs to the oxygen-dependent FAD-linked oxidoreductase family.</text>
</comment>
<evidence type="ECO:0000256" key="5">
    <source>
        <dbReference type="ARBA" id="ARBA00023002"/>
    </source>
</evidence>
<feature type="region of interest" description="Disordered" evidence="6">
    <location>
        <begin position="813"/>
        <end position="833"/>
    </location>
</feature>
<feature type="compositionally biased region" description="Low complexity" evidence="6">
    <location>
        <begin position="257"/>
        <end position="292"/>
    </location>
</feature>
<dbReference type="SUPFAM" id="SSF56176">
    <property type="entry name" value="FAD-binding/transporter-associated domain-like"/>
    <property type="match status" value="2"/>
</dbReference>
<evidence type="ECO:0000256" key="4">
    <source>
        <dbReference type="ARBA" id="ARBA00022827"/>
    </source>
</evidence>
<evidence type="ECO:0000313" key="9">
    <source>
        <dbReference type="Proteomes" id="UP000008370"/>
    </source>
</evidence>
<reference evidence="8 9" key="1">
    <citation type="journal article" date="2012" name="BMC Genomics">
        <title>Comparative genomics of the white-rot fungi, Phanerochaete carnosa and P. chrysosporium, to elucidate the genetic basis of the distinct wood types they colonize.</title>
        <authorList>
            <person name="Suzuki H."/>
            <person name="MacDonald J."/>
            <person name="Syed K."/>
            <person name="Salamov A."/>
            <person name="Hori C."/>
            <person name="Aerts A."/>
            <person name="Henrissat B."/>
            <person name="Wiebenga A."/>
            <person name="vanKuyk P.A."/>
            <person name="Barry K."/>
            <person name="Lindquist E."/>
            <person name="LaButti K."/>
            <person name="Lapidus A."/>
            <person name="Lucas S."/>
            <person name="Coutinho P."/>
            <person name="Gong Y."/>
            <person name="Samejima M."/>
            <person name="Mahadevan R."/>
            <person name="Abou-Zaid M."/>
            <person name="de Vries R.P."/>
            <person name="Igarashi K."/>
            <person name="Yadav J.S."/>
            <person name="Grigoriev I.V."/>
            <person name="Master E.R."/>
        </authorList>
    </citation>
    <scope>NUCLEOTIDE SEQUENCE [LARGE SCALE GENOMIC DNA]</scope>
    <source>
        <strain evidence="8 9">HHB-10118-sp</strain>
    </source>
</reference>
<dbReference type="InterPro" id="IPR012951">
    <property type="entry name" value="BBE"/>
</dbReference>
<dbReference type="Gene3D" id="3.30.43.10">
    <property type="entry name" value="Uridine Diphospho-n-acetylenolpyruvylglucosamine Reductase, domain 2"/>
    <property type="match status" value="1"/>
</dbReference>
<dbReference type="HOGENOM" id="CLU_008737_0_0_1"/>
<dbReference type="Gene3D" id="3.40.462.20">
    <property type="match status" value="1"/>
</dbReference>
<dbReference type="InterPro" id="IPR050416">
    <property type="entry name" value="FAD-linked_Oxidoreductase"/>
</dbReference>
<feature type="region of interest" description="Disordered" evidence="6">
    <location>
        <begin position="381"/>
        <end position="411"/>
    </location>
</feature>
<comment type="cofactor">
    <cofactor evidence="1">
        <name>FAD</name>
        <dbReference type="ChEBI" id="CHEBI:57692"/>
    </cofactor>
</comment>
<dbReference type="RefSeq" id="XP_007398373.1">
    <property type="nucleotide sequence ID" value="XM_007398311.1"/>
</dbReference>
<gene>
    <name evidence="8" type="ORF">PHACADRAFT_163995</name>
</gene>
<dbReference type="AlphaFoldDB" id="K5UUJ9"/>
<dbReference type="GO" id="GO:0050660">
    <property type="term" value="F:flavin adenine dinucleotide binding"/>
    <property type="evidence" value="ECO:0007669"/>
    <property type="project" value="InterPro"/>
</dbReference>
<feature type="region of interest" description="Disordered" evidence="6">
    <location>
        <begin position="202"/>
        <end position="354"/>
    </location>
</feature>
<feature type="compositionally biased region" description="Low complexity" evidence="6">
    <location>
        <begin position="400"/>
        <end position="409"/>
    </location>
</feature>
<keyword evidence="9" id="KW-1185">Reference proteome</keyword>
<evidence type="ECO:0000256" key="1">
    <source>
        <dbReference type="ARBA" id="ARBA00001974"/>
    </source>
</evidence>
<dbReference type="GeneID" id="18909269"/>
<dbReference type="EMBL" id="JH930474">
    <property type="protein sequence ID" value="EKM53691.1"/>
    <property type="molecule type" value="Genomic_DNA"/>
</dbReference>